<comment type="caution">
    <text evidence="5">The sequence shown here is derived from an EMBL/GenBank/DDBJ whole genome shotgun (WGS) entry which is preliminary data.</text>
</comment>
<feature type="compositionally biased region" description="Low complexity" evidence="3">
    <location>
        <begin position="284"/>
        <end position="298"/>
    </location>
</feature>
<dbReference type="PANTHER" id="PTHR14790:SF15">
    <property type="entry name" value="RECQ-MEDIATED GENOME INSTABILITY PROTEIN 1"/>
    <property type="match status" value="1"/>
</dbReference>
<evidence type="ECO:0000259" key="4">
    <source>
        <dbReference type="Pfam" id="PF08585"/>
    </source>
</evidence>
<organism evidence="5 6">
    <name type="scientific">Trichosporon asahii var. asahii (strain CBS 8904)</name>
    <name type="common">Yeast</name>
    <dbReference type="NCBI Taxonomy" id="1220162"/>
    <lineage>
        <taxon>Eukaryota</taxon>
        <taxon>Fungi</taxon>
        <taxon>Dikarya</taxon>
        <taxon>Basidiomycota</taxon>
        <taxon>Agaricomycotina</taxon>
        <taxon>Tremellomycetes</taxon>
        <taxon>Trichosporonales</taxon>
        <taxon>Trichosporonaceae</taxon>
        <taxon>Trichosporon</taxon>
    </lineage>
</organism>
<evidence type="ECO:0000313" key="5">
    <source>
        <dbReference type="EMBL" id="EKD04167.1"/>
    </source>
</evidence>
<protein>
    <recommendedName>
        <fullName evidence="2">RecQ-mediated genome instability protein 1</fullName>
    </recommendedName>
</protein>
<dbReference type="GO" id="GO:0031422">
    <property type="term" value="C:RecQ family helicase-topoisomerase III complex"/>
    <property type="evidence" value="ECO:0007669"/>
    <property type="project" value="TreeGrafter"/>
</dbReference>
<sequence>MPRHVGTRNERKPESTAFPVDITTTSFESGDHRRRLTTRSFPCCTRHERTAGDRRFEASLPLPRAEFYGQDASYENVEAAYLDSDLNETTLNGVIPQELNDGVLFPRPTLLQLHSITEIGASAFALNTAREQRREVLSGATRIRGIDDDDEDDIDDSKLPAYPRSMLSVEVSDGRSTIRAIEYRKLPELALGETRLGLKMMRGRLLLEPKNCTVIGGCVDELEEGQPQAFVEGLEKRLHTARAPVSAAASAEARAARAAAIRAAMENPDPQEERARPAPVTQITGAPSSATGGPSSGSFANPTVISDDEDEFDDFDDSFIRAIDEVEAAGMGAAASIPRMRSQPTQRSSGRSTIPADAEIIELSDSD</sequence>
<keyword evidence="6" id="KW-1185">Reference proteome</keyword>
<reference evidence="5 6" key="1">
    <citation type="journal article" date="2012" name="Eukaryot. Cell">
        <title>Genome sequence of the Trichosporon asahii environmental strain CBS 8904.</title>
        <authorList>
            <person name="Yang R.Y."/>
            <person name="Li H.T."/>
            <person name="Zhu H."/>
            <person name="Zhou G.P."/>
            <person name="Wang M."/>
            <person name="Wang L."/>
        </authorList>
    </citation>
    <scope>NUCLEOTIDE SEQUENCE [LARGE SCALE GENOMIC DNA]</scope>
    <source>
        <strain evidence="5 6">CBS 8904</strain>
    </source>
</reference>
<feature type="region of interest" description="Disordered" evidence="3">
    <location>
        <begin position="331"/>
        <end position="367"/>
    </location>
</feature>
<dbReference type="Gene3D" id="2.40.50.770">
    <property type="entry name" value="RecQ-mediated genome instability protein Rmi1, C-terminal domain"/>
    <property type="match status" value="1"/>
</dbReference>
<dbReference type="GO" id="GO:0000724">
    <property type="term" value="P:double-strand break repair via homologous recombination"/>
    <property type="evidence" value="ECO:0007669"/>
    <property type="project" value="TreeGrafter"/>
</dbReference>
<name>K1VXG6_TRIAC</name>
<dbReference type="Pfam" id="PF08585">
    <property type="entry name" value="RMI1_N_C"/>
    <property type="match status" value="1"/>
</dbReference>
<dbReference type="eggNOG" id="KOG3683">
    <property type="taxonomic scope" value="Eukaryota"/>
</dbReference>
<evidence type="ECO:0000256" key="1">
    <source>
        <dbReference type="ARBA" id="ARBA00006395"/>
    </source>
</evidence>
<dbReference type="InterPro" id="IPR013894">
    <property type="entry name" value="RMI1_OB"/>
</dbReference>
<dbReference type="EMBL" id="AMBO01000233">
    <property type="protein sequence ID" value="EKD04167.1"/>
    <property type="molecule type" value="Genomic_DNA"/>
</dbReference>
<evidence type="ECO:0000256" key="2">
    <source>
        <dbReference type="ARBA" id="ARBA00018987"/>
    </source>
</evidence>
<dbReference type="GO" id="GO:0016604">
    <property type="term" value="C:nuclear body"/>
    <property type="evidence" value="ECO:0007669"/>
    <property type="project" value="TreeGrafter"/>
</dbReference>
<dbReference type="PANTHER" id="PTHR14790">
    <property type="entry name" value="RECQ-MEDIATED GENOME INSTABILITY PROTEIN 1 RMI1"/>
    <property type="match status" value="1"/>
</dbReference>
<evidence type="ECO:0000256" key="3">
    <source>
        <dbReference type="SAM" id="MobiDB-lite"/>
    </source>
</evidence>
<dbReference type="STRING" id="1220162.K1VXG6"/>
<dbReference type="Proteomes" id="UP000006757">
    <property type="component" value="Unassembled WGS sequence"/>
</dbReference>
<feature type="region of interest" description="Disordered" evidence="3">
    <location>
        <begin position="1"/>
        <end position="26"/>
    </location>
</feature>
<accession>K1VXG6</accession>
<dbReference type="GO" id="GO:0000712">
    <property type="term" value="P:resolution of meiotic recombination intermediates"/>
    <property type="evidence" value="ECO:0007669"/>
    <property type="project" value="TreeGrafter"/>
</dbReference>
<feature type="compositionally biased region" description="Polar residues" evidence="3">
    <location>
        <begin position="342"/>
        <end position="352"/>
    </location>
</feature>
<dbReference type="AlphaFoldDB" id="K1VXG6"/>
<dbReference type="OrthoDB" id="341511at2759"/>
<dbReference type="InParanoid" id="K1VXG6"/>
<comment type="similarity">
    <text evidence="1">Belongs to the RMI1 family.</text>
</comment>
<proteinExistence type="inferred from homology"/>
<evidence type="ECO:0000313" key="6">
    <source>
        <dbReference type="Proteomes" id="UP000006757"/>
    </source>
</evidence>
<dbReference type="HOGENOM" id="CLU_909699_0_0_1"/>
<feature type="domain" description="RecQ mediated genome instability protein 1 OB-fold" evidence="4">
    <location>
        <begin position="101"/>
        <end position="226"/>
    </location>
</feature>
<feature type="region of interest" description="Disordered" evidence="3">
    <location>
        <begin position="266"/>
        <end position="311"/>
    </location>
</feature>
<dbReference type="InterPro" id="IPR042470">
    <property type="entry name" value="RMI1_N_C_sf"/>
</dbReference>
<gene>
    <name evidence="5" type="ORF">A1Q2_01513</name>
</gene>